<dbReference type="Proteomes" id="UP001143309">
    <property type="component" value="Unassembled WGS sequence"/>
</dbReference>
<dbReference type="AlphaFoldDB" id="A0A9W6N788"/>
<name>A0A9W6N788_9HYPH</name>
<evidence type="ECO:0000313" key="6">
    <source>
        <dbReference type="Proteomes" id="UP001143309"/>
    </source>
</evidence>
<dbReference type="InterPro" id="IPR036388">
    <property type="entry name" value="WH-like_DNA-bd_sf"/>
</dbReference>
<keyword evidence="2" id="KW-0238">DNA-binding</keyword>
<keyword evidence="3" id="KW-0804">Transcription</keyword>
<accession>A0A9W6N788</accession>
<evidence type="ECO:0000256" key="1">
    <source>
        <dbReference type="ARBA" id="ARBA00023015"/>
    </source>
</evidence>
<dbReference type="GO" id="GO:0003677">
    <property type="term" value="F:DNA binding"/>
    <property type="evidence" value="ECO:0007669"/>
    <property type="project" value="UniProtKB-KW"/>
</dbReference>
<reference evidence="5" key="2">
    <citation type="submission" date="2023-01" db="EMBL/GenBank/DDBJ databases">
        <authorList>
            <person name="Sun Q."/>
            <person name="Evtushenko L."/>
        </authorList>
    </citation>
    <scope>NUCLEOTIDE SEQUENCE</scope>
    <source>
        <strain evidence="5">VKM B-2748</strain>
    </source>
</reference>
<keyword evidence="6" id="KW-1185">Reference proteome</keyword>
<dbReference type="PANTHER" id="PTHR33204:SF17">
    <property type="entry name" value="TRANSCRIPTIONAL REGULATORY PROTEIN"/>
    <property type="match status" value="1"/>
</dbReference>
<feature type="domain" description="HTH hxlR-type" evidence="4">
    <location>
        <begin position="11"/>
        <end position="108"/>
    </location>
</feature>
<dbReference type="PANTHER" id="PTHR33204">
    <property type="entry name" value="TRANSCRIPTIONAL REGULATOR, MARR FAMILY"/>
    <property type="match status" value="1"/>
</dbReference>
<dbReference type="Pfam" id="PF01638">
    <property type="entry name" value="HxlR"/>
    <property type="match status" value="1"/>
</dbReference>
<comment type="caution">
    <text evidence="5">The sequence shown here is derived from an EMBL/GenBank/DDBJ whole genome shotgun (WGS) entry which is preliminary data.</text>
</comment>
<gene>
    <name evidence="5" type="ORF">GCM10008174_18520</name>
</gene>
<evidence type="ECO:0000259" key="4">
    <source>
        <dbReference type="PROSITE" id="PS51118"/>
    </source>
</evidence>
<protein>
    <submittedName>
        <fullName evidence="5">Transcriptional regulator</fullName>
    </submittedName>
</protein>
<evidence type="ECO:0000256" key="3">
    <source>
        <dbReference type="ARBA" id="ARBA00023163"/>
    </source>
</evidence>
<reference evidence="5" key="1">
    <citation type="journal article" date="2014" name="Int. J. Syst. Evol. Microbiol.">
        <title>Complete genome sequence of Corynebacterium casei LMG S-19264T (=DSM 44701T), isolated from a smear-ripened cheese.</title>
        <authorList>
            <consortium name="US DOE Joint Genome Institute (JGI-PGF)"/>
            <person name="Walter F."/>
            <person name="Albersmeier A."/>
            <person name="Kalinowski J."/>
            <person name="Ruckert C."/>
        </authorList>
    </citation>
    <scope>NUCLEOTIDE SEQUENCE</scope>
    <source>
        <strain evidence="5">VKM B-2748</strain>
    </source>
</reference>
<dbReference type="SUPFAM" id="SSF46785">
    <property type="entry name" value="Winged helix' DNA-binding domain"/>
    <property type="match status" value="1"/>
</dbReference>
<dbReference type="EMBL" id="BSFL01000002">
    <property type="protein sequence ID" value="GLK80111.1"/>
    <property type="molecule type" value="Genomic_DNA"/>
</dbReference>
<organism evidence="5 6">
    <name type="scientific">Methylopila turkensis</name>
    <dbReference type="NCBI Taxonomy" id="1437816"/>
    <lineage>
        <taxon>Bacteria</taxon>
        <taxon>Pseudomonadati</taxon>
        <taxon>Pseudomonadota</taxon>
        <taxon>Alphaproteobacteria</taxon>
        <taxon>Hyphomicrobiales</taxon>
        <taxon>Methylopilaceae</taxon>
        <taxon>Methylopila</taxon>
    </lineage>
</organism>
<dbReference type="PROSITE" id="PS51118">
    <property type="entry name" value="HTH_HXLR"/>
    <property type="match status" value="1"/>
</dbReference>
<proteinExistence type="predicted"/>
<evidence type="ECO:0000256" key="2">
    <source>
        <dbReference type="ARBA" id="ARBA00023125"/>
    </source>
</evidence>
<dbReference type="RefSeq" id="WP_271200581.1">
    <property type="nucleotide sequence ID" value="NZ_BSFL01000002.1"/>
</dbReference>
<dbReference type="InterPro" id="IPR036390">
    <property type="entry name" value="WH_DNA-bd_sf"/>
</dbReference>
<sequence>MKQTPLRDMPCPIAKGLDRVGEWWSLLILRDAFYGVSRYDDFQTSLGIASNTLTRRLAALVDEGILARCAYSSRPNRYEYLLTDKGRDLRPVLVALLAWGNRHYAPDGALIELADLETGDRVDPVLVDRRTGRSLEQGVRLSDGPSADEALRDWIRRGVTL</sequence>
<dbReference type="InterPro" id="IPR002577">
    <property type="entry name" value="HTH_HxlR"/>
</dbReference>
<keyword evidence="1" id="KW-0805">Transcription regulation</keyword>
<dbReference type="Gene3D" id="1.10.10.10">
    <property type="entry name" value="Winged helix-like DNA-binding domain superfamily/Winged helix DNA-binding domain"/>
    <property type="match status" value="1"/>
</dbReference>
<evidence type="ECO:0000313" key="5">
    <source>
        <dbReference type="EMBL" id="GLK80111.1"/>
    </source>
</evidence>